<comment type="caution">
    <text evidence="1">The sequence shown here is derived from an EMBL/GenBank/DDBJ whole genome shotgun (WGS) entry which is preliminary data.</text>
</comment>
<evidence type="ECO:0000313" key="1">
    <source>
        <dbReference type="EMBL" id="MCP1102187.1"/>
    </source>
</evidence>
<dbReference type="InterPro" id="IPR016155">
    <property type="entry name" value="Mopterin_synth/thiamin_S_b"/>
</dbReference>
<dbReference type="Pfam" id="PF02597">
    <property type="entry name" value="ThiS"/>
    <property type="match status" value="1"/>
</dbReference>
<dbReference type="Proteomes" id="UP001523566">
    <property type="component" value="Unassembled WGS sequence"/>
</dbReference>
<protein>
    <submittedName>
        <fullName evidence="1">Sulfur carrier protein ThiS</fullName>
    </submittedName>
</protein>
<dbReference type="NCBIfam" id="TIGR01683">
    <property type="entry name" value="thiS"/>
    <property type="match status" value="1"/>
</dbReference>
<organism evidence="1 2">
    <name type="scientific">Aequitasia blattaphilus</name>
    <dbReference type="NCBI Taxonomy" id="2949332"/>
    <lineage>
        <taxon>Bacteria</taxon>
        <taxon>Bacillati</taxon>
        <taxon>Bacillota</taxon>
        <taxon>Clostridia</taxon>
        <taxon>Lachnospirales</taxon>
        <taxon>Lachnospiraceae</taxon>
        <taxon>Aequitasia</taxon>
    </lineage>
</organism>
<reference evidence="1 2" key="1">
    <citation type="journal article" date="2022" name="Genome Biol. Evol.">
        <title>Host diet, physiology and behaviors set the stage for Lachnospiraceae cladogenesis.</title>
        <authorList>
            <person name="Vera-Ponce De Leon A."/>
            <person name="Schneider M."/>
            <person name="Jahnes B.C."/>
            <person name="Sadowski V."/>
            <person name="Camuy-Velez L.A."/>
            <person name="Duan J."/>
            <person name="Sabree Z.L."/>
        </authorList>
    </citation>
    <scope>NUCLEOTIDE SEQUENCE [LARGE SCALE GENOMIC DNA]</scope>
    <source>
        <strain evidence="1 2">PAL113</strain>
    </source>
</reference>
<dbReference type="RefSeq" id="WP_262065971.1">
    <property type="nucleotide sequence ID" value="NZ_JAMXOD010000008.1"/>
</dbReference>
<gene>
    <name evidence="1" type="primary">thiS</name>
    <name evidence="1" type="ORF">NK125_07115</name>
</gene>
<dbReference type="Gene3D" id="3.10.20.30">
    <property type="match status" value="1"/>
</dbReference>
<dbReference type="InterPro" id="IPR012675">
    <property type="entry name" value="Beta-grasp_dom_sf"/>
</dbReference>
<evidence type="ECO:0000313" key="2">
    <source>
        <dbReference type="Proteomes" id="UP001523566"/>
    </source>
</evidence>
<accession>A0ABT1ECI6</accession>
<dbReference type="EMBL" id="JAMZFW010000008">
    <property type="protein sequence ID" value="MCP1102187.1"/>
    <property type="molecule type" value="Genomic_DNA"/>
</dbReference>
<dbReference type="CDD" id="cd00565">
    <property type="entry name" value="Ubl_ThiS"/>
    <property type="match status" value="1"/>
</dbReference>
<dbReference type="InterPro" id="IPR003749">
    <property type="entry name" value="ThiS/MoaD-like"/>
</dbReference>
<dbReference type="PANTHER" id="PTHR34472">
    <property type="entry name" value="SULFUR CARRIER PROTEIN THIS"/>
    <property type="match status" value="1"/>
</dbReference>
<dbReference type="PANTHER" id="PTHR34472:SF1">
    <property type="entry name" value="SULFUR CARRIER PROTEIN THIS"/>
    <property type="match status" value="1"/>
</dbReference>
<keyword evidence="2" id="KW-1185">Reference proteome</keyword>
<dbReference type="InterPro" id="IPR010035">
    <property type="entry name" value="Thi_S"/>
</dbReference>
<proteinExistence type="predicted"/>
<name>A0ABT1ECI6_9FIRM</name>
<dbReference type="SUPFAM" id="SSF54285">
    <property type="entry name" value="MoaD/ThiS"/>
    <property type="match status" value="1"/>
</dbReference>
<sequence>MNKVAVSINGNHCIVSGNITVLDMLLSNQYDVTKLAVEKNGQILPKAQFSSEIVQDGDVYEVVTFVGGG</sequence>